<evidence type="ECO:0000313" key="3">
    <source>
        <dbReference type="Proteomes" id="UP001550628"/>
    </source>
</evidence>
<dbReference type="RefSeq" id="WP_356953817.1">
    <property type="nucleotide sequence ID" value="NZ_JBEYBD010000001.1"/>
</dbReference>
<gene>
    <name evidence="2" type="ORF">ABZ510_08635</name>
</gene>
<reference evidence="2 3" key="1">
    <citation type="submission" date="2024-06" db="EMBL/GenBank/DDBJ databases">
        <title>The Natural Products Discovery Center: Release of the First 8490 Sequenced Strains for Exploring Actinobacteria Biosynthetic Diversity.</title>
        <authorList>
            <person name="Kalkreuter E."/>
            <person name="Kautsar S.A."/>
            <person name="Yang D."/>
            <person name="Bader C.D."/>
            <person name="Teijaro C.N."/>
            <person name="Fluegel L."/>
            <person name="Davis C.M."/>
            <person name="Simpson J.R."/>
            <person name="Lauterbach L."/>
            <person name="Steele A.D."/>
            <person name="Gui C."/>
            <person name="Meng S."/>
            <person name="Li G."/>
            <person name="Viehrig K."/>
            <person name="Ye F."/>
            <person name="Su P."/>
            <person name="Kiefer A.F."/>
            <person name="Nichols A."/>
            <person name="Cepeda A.J."/>
            <person name="Yan W."/>
            <person name="Fan B."/>
            <person name="Jiang Y."/>
            <person name="Adhikari A."/>
            <person name="Zheng C.-J."/>
            <person name="Schuster L."/>
            <person name="Cowan T.M."/>
            <person name="Smanski M.J."/>
            <person name="Chevrette M.G."/>
            <person name="De Carvalho L.P.S."/>
            <person name="Shen B."/>
        </authorList>
    </citation>
    <scope>NUCLEOTIDE SEQUENCE [LARGE SCALE GENOMIC DNA]</scope>
    <source>
        <strain evidence="2 3">NPDC019708</strain>
    </source>
</reference>
<accession>A0ABV2WM14</accession>
<proteinExistence type="predicted"/>
<dbReference type="EMBL" id="JBEYBF010000004">
    <property type="protein sequence ID" value="MEU1951918.1"/>
    <property type="molecule type" value="Genomic_DNA"/>
</dbReference>
<keyword evidence="1" id="KW-0472">Membrane</keyword>
<protein>
    <recommendedName>
        <fullName evidence="4">Transmembrane protein</fullName>
    </recommendedName>
</protein>
<keyword evidence="1" id="KW-0812">Transmembrane</keyword>
<evidence type="ECO:0000256" key="1">
    <source>
        <dbReference type="SAM" id="Phobius"/>
    </source>
</evidence>
<feature type="transmembrane region" description="Helical" evidence="1">
    <location>
        <begin position="94"/>
        <end position="112"/>
    </location>
</feature>
<keyword evidence="3" id="KW-1185">Reference proteome</keyword>
<organism evidence="2 3">
    <name type="scientific">Nocardia rhamnosiphila</name>
    <dbReference type="NCBI Taxonomy" id="426716"/>
    <lineage>
        <taxon>Bacteria</taxon>
        <taxon>Bacillati</taxon>
        <taxon>Actinomycetota</taxon>
        <taxon>Actinomycetes</taxon>
        <taxon>Mycobacteriales</taxon>
        <taxon>Nocardiaceae</taxon>
        <taxon>Nocardia</taxon>
    </lineage>
</organism>
<sequence length="158" mass="17477">MNWNGWLRRAHRMLAIIFTAALVVTVVVLALQGPQWVSYLPLPPLALLFFSGIYLYARYLVTLRRDGEPAGITPRSVQSPTRPSGSRVRQLHRWSAVAFTATVLATLVALSVPEPVVWVSYLPLIPLALLFFSGLYQFVLPYRNARSAGASDQRAAAA</sequence>
<evidence type="ECO:0000313" key="2">
    <source>
        <dbReference type="EMBL" id="MEU1951918.1"/>
    </source>
</evidence>
<comment type="caution">
    <text evidence="2">The sequence shown here is derived from an EMBL/GenBank/DDBJ whole genome shotgun (WGS) entry which is preliminary data.</text>
</comment>
<dbReference type="Proteomes" id="UP001550628">
    <property type="component" value="Unassembled WGS sequence"/>
</dbReference>
<name>A0ABV2WM14_9NOCA</name>
<feature type="transmembrane region" description="Helical" evidence="1">
    <location>
        <begin position="40"/>
        <end position="57"/>
    </location>
</feature>
<feature type="transmembrane region" description="Helical" evidence="1">
    <location>
        <begin position="118"/>
        <end position="139"/>
    </location>
</feature>
<evidence type="ECO:0008006" key="4">
    <source>
        <dbReference type="Google" id="ProtNLM"/>
    </source>
</evidence>
<keyword evidence="1" id="KW-1133">Transmembrane helix</keyword>